<dbReference type="PROSITE" id="PS51007">
    <property type="entry name" value="CYTC"/>
    <property type="match status" value="1"/>
</dbReference>
<dbReference type="OrthoDB" id="7873796at2"/>
<comment type="caution">
    <text evidence="7">The sequence shown here is derived from an EMBL/GenBank/DDBJ whole genome shotgun (WGS) entry which is preliminary data.</text>
</comment>
<evidence type="ECO:0000256" key="2">
    <source>
        <dbReference type="ARBA" id="ARBA00022723"/>
    </source>
</evidence>
<name>A0A3N1MB98_9PROT</name>
<dbReference type="InterPro" id="IPR036909">
    <property type="entry name" value="Cyt_c-like_dom_sf"/>
</dbReference>
<gene>
    <name evidence="7" type="ORF">EDC65_1835</name>
</gene>
<dbReference type="Proteomes" id="UP000278222">
    <property type="component" value="Unassembled WGS sequence"/>
</dbReference>
<dbReference type="AlphaFoldDB" id="A0A3N1MB98"/>
<evidence type="ECO:0000256" key="1">
    <source>
        <dbReference type="ARBA" id="ARBA00022617"/>
    </source>
</evidence>
<keyword evidence="5" id="KW-0732">Signal</keyword>
<evidence type="ECO:0000256" key="5">
    <source>
        <dbReference type="SAM" id="SignalP"/>
    </source>
</evidence>
<keyword evidence="1 4" id="KW-0349">Heme</keyword>
<evidence type="ECO:0000259" key="6">
    <source>
        <dbReference type="PROSITE" id="PS51007"/>
    </source>
</evidence>
<sequence length="112" mass="11314">MKRTACLVGAACIGLALLPVAPPAAAQGSAKAGAALAQKHCASCHSIAGTGPSPNPSARPFRGITKDWPADAIAEALAEGIRIGHGAKPMVDVDFTIEEIADLVAYLASVQR</sequence>
<evidence type="ECO:0000256" key="4">
    <source>
        <dbReference type="PROSITE-ProRule" id="PRU00433"/>
    </source>
</evidence>
<keyword evidence="8" id="KW-1185">Reference proteome</keyword>
<feature type="signal peptide" evidence="5">
    <location>
        <begin position="1"/>
        <end position="26"/>
    </location>
</feature>
<organism evidence="7 8">
    <name type="scientific">Stella humosa</name>
    <dbReference type="NCBI Taxonomy" id="94"/>
    <lineage>
        <taxon>Bacteria</taxon>
        <taxon>Pseudomonadati</taxon>
        <taxon>Pseudomonadota</taxon>
        <taxon>Alphaproteobacteria</taxon>
        <taxon>Rhodospirillales</taxon>
        <taxon>Stellaceae</taxon>
        <taxon>Stella</taxon>
    </lineage>
</organism>
<keyword evidence="3 4" id="KW-0408">Iron</keyword>
<dbReference type="Gene3D" id="1.10.760.10">
    <property type="entry name" value="Cytochrome c-like domain"/>
    <property type="match status" value="1"/>
</dbReference>
<accession>A0A3N1MB98</accession>
<dbReference type="RefSeq" id="WP_123689362.1">
    <property type="nucleotide sequence ID" value="NZ_AP019700.1"/>
</dbReference>
<reference evidence="7 8" key="1">
    <citation type="submission" date="2018-11" db="EMBL/GenBank/DDBJ databases">
        <title>Genomic Encyclopedia of Type Strains, Phase IV (KMG-IV): sequencing the most valuable type-strain genomes for metagenomic binning, comparative biology and taxonomic classification.</title>
        <authorList>
            <person name="Goeker M."/>
        </authorList>
    </citation>
    <scope>NUCLEOTIDE SEQUENCE [LARGE SCALE GENOMIC DNA]</scope>
    <source>
        <strain evidence="7 8">DSM 5900</strain>
    </source>
</reference>
<evidence type="ECO:0000256" key="3">
    <source>
        <dbReference type="ARBA" id="ARBA00023004"/>
    </source>
</evidence>
<dbReference type="Pfam" id="PF00034">
    <property type="entry name" value="Cytochrom_C"/>
    <property type="match status" value="1"/>
</dbReference>
<evidence type="ECO:0000313" key="8">
    <source>
        <dbReference type="Proteomes" id="UP000278222"/>
    </source>
</evidence>
<dbReference type="GO" id="GO:0009055">
    <property type="term" value="F:electron transfer activity"/>
    <property type="evidence" value="ECO:0007669"/>
    <property type="project" value="InterPro"/>
</dbReference>
<evidence type="ECO:0000313" key="7">
    <source>
        <dbReference type="EMBL" id="ROQ00040.1"/>
    </source>
</evidence>
<feature type="chain" id="PRO_5018015469" evidence="5">
    <location>
        <begin position="27"/>
        <end position="112"/>
    </location>
</feature>
<dbReference type="GO" id="GO:0046872">
    <property type="term" value="F:metal ion binding"/>
    <property type="evidence" value="ECO:0007669"/>
    <property type="project" value="UniProtKB-KW"/>
</dbReference>
<keyword evidence="2 4" id="KW-0479">Metal-binding</keyword>
<dbReference type="EMBL" id="RJKX01000013">
    <property type="protein sequence ID" value="ROQ00040.1"/>
    <property type="molecule type" value="Genomic_DNA"/>
</dbReference>
<proteinExistence type="predicted"/>
<dbReference type="GO" id="GO:0020037">
    <property type="term" value="F:heme binding"/>
    <property type="evidence" value="ECO:0007669"/>
    <property type="project" value="InterPro"/>
</dbReference>
<dbReference type="SUPFAM" id="SSF46626">
    <property type="entry name" value="Cytochrome c"/>
    <property type="match status" value="1"/>
</dbReference>
<protein>
    <submittedName>
        <fullName evidence="7">Cytochrome c</fullName>
    </submittedName>
</protein>
<feature type="domain" description="Cytochrome c" evidence="6">
    <location>
        <begin position="28"/>
        <end position="111"/>
    </location>
</feature>
<dbReference type="InterPro" id="IPR009056">
    <property type="entry name" value="Cyt_c-like_dom"/>
</dbReference>